<dbReference type="PANTHER" id="PTHR33446">
    <property type="entry name" value="PROTEIN TONB-RELATED"/>
    <property type="match status" value="1"/>
</dbReference>
<comment type="caution">
    <text evidence="13">The sequence shown here is derived from an EMBL/GenBank/DDBJ whole genome shotgun (WGS) entry which is preliminary data.</text>
</comment>
<dbReference type="SUPFAM" id="SSF74653">
    <property type="entry name" value="TolA/TonB C-terminal domain"/>
    <property type="match status" value="1"/>
</dbReference>
<keyword evidence="3" id="KW-0813">Transport</keyword>
<evidence type="ECO:0000256" key="8">
    <source>
        <dbReference type="ARBA" id="ARBA00022989"/>
    </source>
</evidence>
<dbReference type="GO" id="GO:0031992">
    <property type="term" value="F:energy transducer activity"/>
    <property type="evidence" value="ECO:0007669"/>
    <property type="project" value="TreeGrafter"/>
</dbReference>
<evidence type="ECO:0000259" key="12">
    <source>
        <dbReference type="PROSITE" id="PS52015"/>
    </source>
</evidence>
<evidence type="ECO:0000256" key="5">
    <source>
        <dbReference type="ARBA" id="ARBA00022519"/>
    </source>
</evidence>
<reference evidence="13 14" key="1">
    <citation type="submission" date="2018-08" db="EMBL/GenBank/DDBJ databases">
        <title>Henriciella mobilis sp. nov., isolated from seawater.</title>
        <authorList>
            <person name="Cheng H."/>
            <person name="Wu Y.-H."/>
            <person name="Xu X.-W."/>
            <person name="Guo L.-L."/>
        </authorList>
    </citation>
    <scope>NUCLEOTIDE SEQUENCE [LARGE SCALE GENOMIC DNA]</scope>
    <source>
        <strain evidence="13 14">CCUG66934</strain>
    </source>
</reference>
<evidence type="ECO:0000313" key="13">
    <source>
        <dbReference type="EMBL" id="RIJ22327.1"/>
    </source>
</evidence>
<dbReference type="GO" id="GO:0098797">
    <property type="term" value="C:plasma membrane protein complex"/>
    <property type="evidence" value="ECO:0007669"/>
    <property type="project" value="TreeGrafter"/>
</dbReference>
<dbReference type="Pfam" id="PF03544">
    <property type="entry name" value="TonB_C"/>
    <property type="match status" value="1"/>
</dbReference>
<dbReference type="RefSeq" id="WP_119380245.1">
    <property type="nucleotide sequence ID" value="NZ_QWGB01000007.1"/>
</dbReference>
<dbReference type="InterPro" id="IPR037682">
    <property type="entry name" value="TonB_C"/>
</dbReference>
<evidence type="ECO:0000256" key="1">
    <source>
        <dbReference type="ARBA" id="ARBA00004383"/>
    </source>
</evidence>
<proteinExistence type="inferred from homology"/>
<evidence type="ECO:0000256" key="3">
    <source>
        <dbReference type="ARBA" id="ARBA00022448"/>
    </source>
</evidence>
<keyword evidence="4" id="KW-1003">Cell membrane</keyword>
<dbReference type="InterPro" id="IPR006260">
    <property type="entry name" value="TonB/TolA_C"/>
</dbReference>
<evidence type="ECO:0000313" key="14">
    <source>
        <dbReference type="Proteomes" id="UP000265431"/>
    </source>
</evidence>
<keyword evidence="8 11" id="KW-1133">Transmembrane helix</keyword>
<evidence type="ECO:0000256" key="4">
    <source>
        <dbReference type="ARBA" id="ARBA00022475"/>
    </source>
</evidence>
<feature type="compositionally biased region" description="Basic and acidic residues" evidence="10">
    <location>
        <begin position="48"/>
        <end position="60"/>
    </location>
</feature>
<feature type="transmembrane region" description="Helical" evidence="11">
    <location>
        <begin position="6"/>
        <end position="28"/>
    </location>
</feature>
<evidence type="ECO:0000256" key="10">
    <source>
        <dbReference type="SAM" id="MobiDB-lite"/>
    </source>
</evidence>
<evidence type="ECO:0000256" key="6">
    <source>
        <dbReference type="ARBA" id="ARBA00022692"/>
    </source>
</evidence>
<evidence type="ECO:0000256" key="7">
    <source>
        <dbReference type="ARBA" id="ARBA00022927"/>
    </source>
</evidence>
<organism evidence="13 14">
    <name type="scientific">Henriciella barbarensis</name>
    <dbReference type="NCBI Taxonomy" id="86342"/>
    <lineage>
        <taxon>Bacteria</taxon>
        <taxon>Pseudomonadati</taxon>
        <taxon>Pseudomonadota</taxon>
        <taxon>Alphaproteobacteria</taxon>
        <taxon>Hyphomonadales</taxon>
        <taxon>Hyphomonadaceae</taxon>
        <taxon>Henriciella</taxon>
    </lineage>
</organism>
<dbReference type="Proteomes" id="UP000265431">
    <property type="component" value="Unassembled WGS sequence"/>
</dbReference>
<comment type="subcellular location">
    <subcellularLocation>
        <location evidence="1">Cell inner membrane</location>
        <topology evidence="1">Single-pass membrane protein</topology>
        <orientation evidence="1">Periplasmic side</orientation>
    </subcellularLocation>
</comment>
<dbReference type="OrthoDB" id="7630804at2"/>
<dbReference type="GO" id="GO:0015031">
    <property type="term" value="P:protein transport"/>
    <property type="evidence" value="ECO:0007669"/>
    <property type="project" value="UniProtKB-KW"/>
</dbReference>
<name>A0A399QXU3_9PROT</name>
<feature type="region of interest" description="Disordered" evidence="10">
    <location>
        <begin position="48"/>
        <end position="101"/>
    </location>
</feature>
<gene>
    <name evidence="13" type="ORF">D1224_12295</name>
</gene>
<dbReference type="Gene3D" id="3.30.1150.10">
    <property type="match status" value="1"/>
</dbReference>
<dbReference type="GO" id="GO:0055085">
    <property type="term" value="P:transmembrane transport"/>
    <property type="evidence" value="ECO:0007669"/>
    <property type="project" value="InterPro"/>
</dbReference>
<dbReference type="AlphaFoldDB" id="A0A399QXU3"/>
<evidence type="ECO:0000256" key="2">
    <source>
        <dbReference type="ARBA" id="ARBA00006555"/>
    </source>
</evidence>
<keyword evidence="5" id="KW-0997">Cell inner membrane</keyword>
<dbReference type="PANTHER" id="PTHR33446:SF2">
    <property type="entry name" value="PROTEIN TONB"/>
    <property type="match status" value="1"/>
</dbReference>
<accession>A0A399QXU3</accession>
<protein>
    <submittedName>
        <fullName evidence="13">Energy transducer TonB</fullName>
    </submittedName>
</protein>
<dbReference type="InterPro" id="IPR051045">
    <property type="entry name" value="TonB-dependent_transducer"/>
</dbReference>
<keyword evidence="7" id="KW-0653">Protein transport</keyword>
<dbReference type="EMBL" id="QWGB01000007">
    <property type="protein sequence ID" value="RIJ22327.1"/>
    <property type="molecule type" value="Genomic_DNA"/>
</dbReference>
<evidence type="ECO:0000256" key="11">
    <source>
        <dbReference type="SAM" id="Phobius"/>
    </source>
</evidence>
<feature type="domain" description="TonB C-terminal" evidence="12">
    <location>
        <begin position="118"/>
        <end position="208"/>
    </location>
</feature>
<evidence type="ECO:0000256" key="9">
    <source>
        <dbReference type="ARBA" id="ARBA00023136"/>
    </source>
</evidence>
<comment type="similarity">
    <text evidence="2">Belongs to the TonB family.</text>
</comment>
<keyword evidence="6 11" id="KW-0812">Transmembrane</keyword>
<keyword evidence="9 11" id="KW-0472">Membrane</keyword>
<dbReference type="PROSITE" id="PS52015">
    <property type="entry name" value="TONB_CTD"/>
    <property type="match status" value="1"/>
</dbReference>
<sequence length="208" mass="23407">MFSNPIIRLIIGIPLAAIVVFALFTFMYKMINQDYEQPENVEQRVLERITPADDSQEVRTRARNKPQRLDSADKPPPPPKMSASRSDIDLPTPNIQGAAPTELNVDRLDSLAIDPVAISDRDAQPIRPPVPTYPRRAAERGIEGTCDVHFDVDTRGRPYNVSASCSDSIFKREAERAVQRVEFAPKIVRGQPAERRNVVYPLDFRLDG</sequence>
<keyword evidence="14" id="KW-1185">Reference proteome</keyword>
<dbReference type="NCBIfam" id="TIGR01352">
    <property type="entry name" value="tonB_Cterm"/>
    <property type="match status" value="1"/>
</dbReference>